<sequence length="185" mass="19967">MSPPAIHYRTATSSEDAAVIQIHQDAFGREGGAEIGALLAAMLKDPSAKPLLSLVAQCDTDLIGHVLFTHARLSPASDASAVILAPLAVLPEQQKQGIGSALIDAGFERLKQQKIDLVFVLGYPDYYTRFGFQPAGRCELHAPYPIEAKNAEAWMVHELTPGAIAACQGTVHCCDALDKPEYWRE</sequence>
<dbReference type="Proteomes" id="UP000315003">
    <property type="component" value="Chromosome"/>
</dbReference>
<dbReference type="CDD" id="cd04301">
    <property type="entry name" value="NAT_SF"/>
    <property type="match status" value="1"/>
</dbReference>
<keyword evidence="3" id="KW-1185">Reference proteome</keyword>
<dbReference type="EMBL" id="CP036272">
    <property type="protein sequence ID" value="QDT62214.1"/>
    <property type="molecule type" value="Genomic_DNA"/>
</dbReference>
<protein>
    <submittedName>
        <fullName evidence="2">Acetyltransferase (GNAT) family protein</fullName>
    </submittedName>
</protein>
<dbReference type="OrthoDB" id="9797178at2"/>
<dbReference type="SUPFAM" id="SSF55729">
    <property type="entry name" value="Acyl-CoA N-acyltransferases (Nat)"/>
    <property type="match status" value="1"/>
</dbReference>
<evidence type="ECO:0000313" key="3">
    <source>
        <dbReference type="Proteomes" id="UP000315003"/>
    </source>
</evidence>
<evidence type="ECO:0000259" key="1">
    <source>
        <dbReference type="PROSITE" id="PS51186"/>
    </source>
</evidence>
<dbReference type="Gene3D" id="3.40.630.30">
    <property type="match status" value="1"/>
</dbReference>
<accession>A0A517T1F5</accession>
<dbReference type="GO" id="GO:0016747">
    <property type="term" value="F:acyltransferase activity, transferring groups other than amino-acyl groups"/>
    <property type="evidence" value="ECO:0007669"/>
    <property type="project" value="InterPro"/>
</dbReference>
<dbReference type="AlphaFoldDB" id="A0A517T1F5"/>
<keyword evidence="2" id="KW-0808">Transferase</keyword>
<proteinExistence type="predicted"/>
<dbReference type="Pfam" id="PF13527">
    <property type="entry name" value="Acetyltransf_9"/>
    <property type="match status" value="1"/>
</dbReference>
<reference evidence="2 3" key="1">
    <citation type="submission" date="2019-02" db="EMBL/GenBank/DDBJ databases">
        <title>Deep-cultivation of Planctomycetes and their phenomic and genomic characterization uncovers novel biology.</title>
        <authorList>
            <person name="Wiegand S."/>
            <person name="Jogler M."/>
            <person name="Boedeker C."/>
            <person name="Pinto D."/>
            <person name="Vollmers J."/>
            <person name="Rivas-Marin E."/>
            <person name="Kohn T."/>
            <person name="Peeters S.H."/>
            <person name="Heuer A."/>
            <person name="Rast P."/>
            <person name="Oberbeckmann S."/>
            <person name="Bunk B."/>
            <person name="Jeske O."/>
            <person name="Meyerdierks A."/>
            <person name="Storesund J.E."/>
            <person name="Kallscheuer N."/>
            <person name="Luecker S."/>
            <person name="Lage O.M."/>
            <person name="Pohl T."/>
            <person name="Merkel B.J."/>
            <person name="Hornburger P."/>
            <person name="Mueller R.-W."/>
            <person name="Bruemmer F."/>
            <person name="Labrenz M."/>
            <person name="Spormann A.M."/>
            <person name="Op den Camp H."/>
            <person name="Overmann J."/>
            <person name="Amann R."/>
            <person name="Jetten M.S.M."/>
            <person name="Mascher T."/>
            <person name="Medema M.H."/>
            <person name="Devos D.P."/>
            <person name="Kaster A.-K."/>
            <person name="Ovreas L."/>
            <person name="Rohde M."/>
            <person name="Galperin M.Y."/>
            <person name="Jogler C."/>
        </authorList>
    </citation>
    <scope>NUCLEOTIDE SEQUENCE [LARGE SCALE GENOMIC DNA]</scope>
    <source>
        <strain evidence="2 3">SV_7m_r</strain>
    </source>
</reference>
<name>A0A517T1F5_9BACT</name>
<dbReference type="PROSITE" id="PS51186">
    <property type="entry name" value="GNAT"/>
    <property type="match status" value="1"/>
</dbReference>
<dbReference type="InterPro" id="IPR000182">
    <property type="entry name" value="GNAT_dom"/>
</dbReference>
<dbReference type="InterPro" id="IPR016181">
    <property type="entry name" value="Acyl_CoA_acyltransferase"/>
</dbReference>
<feature type="domain" description="N-acetyltransferase" evidence="1">
    <location>
        <begin position="6"/>
        <end position="160"/>
    </location>
</feature>
<evidence type="ECO:0000313" key="2">
    <source>
        <dbReference type="EMBL" id="QDT62214.1"/>
    </source>
</evidence>
<organism evidence="2 3">
    <name type="scientific">Stieleria bergensis</name>
    <dbReference type="NCBI Taxonomy" id="2528025"/>
    <lineage>
        <taxon>Bacteria</taxon>
        <taxon>Pseudomonadati</taxon>
        <taxon>Planctomycetota</taxon>
        <taxon>Planctomycetia</taxon>
        <taxon>Pirellulales</taxon>
        <taxon>Pirellulaceae</taxon>
        <taxon>Stieleria</taxon>
    </lineage>
</organism>
<gene>
    <name evidence="2" type="ORF">SV7mr_47610</name>
</gene>